<organism evidence="4 5">
    <name type="scientific">[Roseibacterium] beibuensis</name>
    <dbReference type="NCBI Taxonomy" id="1193142"/>
    <lineage>
        <taxon>Bacteria</taxon>
        <taxon>Pseudomonadati</taxon>
        <taxon>Pseudomonadota</taxon>
        <taxon>Alphaproteobacteria</taxon>
        <taxon>Rhodobacterales</taxon>
        <taxon>Roseobacteraceae</taxon>
        <taxon>Roseicyclus</taxon>
    </lineage>
</organism>
<proteinExistence type="predicted"/>
<accession>A0ABP9KZF6</accession>
<dbReference type="Proteomes" id="UP001499910">
    <property type="component" value="Unassembled WGS sequence"/>
</dbReference>
<feature type="compositionally biased region" description="Low complexity" evidence="1">
    <location>
        <begin position="110"/>
        <end position="119"/>
    </location>
</feature>
<evidence type="ECO:0000259" key="3">
    <source>
        <dbReference type="SMART" id="SM01259"/>
    </source>
</evidence>
<keyword evidence="2" id="KW-1133">Transmembrane helix</keyword>
<sequence>MTEQIFQWLAIESWTEFWWVVLGLSAQLAFSMRFIVQWIASERAGRSYVPLAFWYLSIIGGTLLLSYAIYRQDVVFILGQSMGVIVYARNLVLIHRAKREGRAGKDPADAARAPDPAAE</sequence>
<name>A0ABP9KZF6_9RHOB</name>
<dbReference type="PIRSF" id="PIRSF028440">
    <property type="entry name" value="UCP_LAB_N"/>
    <property type="match status" value="1"/>
</dbReference>
<feature type="transmembrane region" description="Helical" evidence="2">
    <location>
        <begin position="17"/>
        <end position="36"/>
    </location>
</feature>
<keyword evidence="2" id="KW-0472">Membrane</keyword>
<dbReference type="RefSeq" id="WP_259546760.1">
    <property type="nucleotide sequence ID" value="NZ_BAABHW010000001.1"/>
</dbReference>
<reference evidence="5" key="1">
    <citation type="journal article" date="2019" name="Int. J. Syst. Evol. Microbiol.">
        <title>The Global Catalogue of Microorganisms (GCM) 10K type strain sequencing project: providing services to taxonomists for standard genome sequencing and annotation.</title>
        <authorList>
            <consortium name="The Broad Institute Genomics Platform"/>
            <consortium name="The Broad Institute Genome Sequencing Center for Infectious Disease"/>
            <person name="Wu L."/>
            <person name="Ma J."/>
        </authorList>
    </citation>
    <scope>NUCLEOTIDE SEQUENCE [LARGE SCALE GENOMIC DNA]</scope>
    <source>
        <strain evidence="5">JCM 18015</strain>
    </source>
</reference>
<feature type="domain" description="Lipid A biosynthesis N-terminal" evidence="3">
    <location>
        <begin position="22"/>
        <end position="93"/>
    </location>
</feature>
<evidence type="ECO:0000313" key="5">
    <source>
        <dbReference type="Proteomes" id="UP001499910"/>
    </source>
</evidence>
<feature type="transmembrane region" description="Helical" evidence="2">
    <location>
        <begin position="48"/>
        <end position="69"/>
    </location>
</feature>
<feature type="transmembrane region" description="Helical" evidence="2">
    <location>
        <begin position="75"/>
        <end position="92"/>
    </location>
</feature>
<feature type="compositionally biased region" description="Basic and acidic residues" evidence="1">
    <location>
        <begin position="100"/>
        <end position="109"/>
    </location>
</feature>
<evidence type="ECO:0000256" key="2">
    <source>
        <dbReference type="SAM" id="Phobius"/>
    </source>
</evidence>
<dbReference type="SMART" id="SM01259">
    <property type="entry name" value="LAB_N"/>
    <property type="match status" value="1"/>
</dbReference>
<protein>
    <submittedName>
        <fullName evidence="4">Lipid-A-disaccharide synthase N-terminal domain-containing protein</fullName>
    </submittedName>
</protein>
<dbReference type="InterPro" id="IPR011499">
    <property type="entry name" value="Lipid_A_biosynth_N"/>
</dbReference>
<dbReference type="Pfam" id="PF07578">
    <property type="entry name" value="LAB_N"/>
    <property type="match status" value="1"/>
</dbReference>
<evidence type="ECO:0000313" key="4">
    <source>
        <dbReference type="EMBL" id="GAA5066890.1"/>
    </source>
</evidence>
<keyword evidence="5" id="KW-1185">Reference proteome</keyword>
<keyword evidence="2" id="KW-0812">Transmembrane</keyword>
<dbReference type="EMBL" id="BAABHW010000001">
    <property type="protein sequence ID" value="GAA5066890.1"/>
    <property type="molecule type" value="Genomic_DNA"/>
</dbReference>
<dbReference type="InterPro" id="IPR014546">
    <property type="entry name" value="UCP028440_lipidA_biosyn"/>
</dbReference>
<feature type="region of interest" description="Disordered" evidence="1">
    <location>
        <begin position="100"/>
        <end position="119"/>
    </location>
</feature>
<comment type="caution">
    <text evidence="4">The sequence shown here is derived from an EMBL/GenBank/DDBJ whole genome shotgun (WGS) entry which is preliminary data.</text>
</comment>
<gene>
    <name evidence="4" type="ORF">GCM10023209_05930</name>
</gene>
<evidence type="ECO:0000256" key="1">
    <source>
        <dbReference type="SAM" id="MobiDB-lite"/>
    </source>
</evidence>